<dbReference type="AlphaFoldDB" id="A0A848DCS3"/>
<keyword evidence="2" id="KW-1133">Transmembrane helix</keyword>
<evidence type="ECO:0000256" key="2">
    <source>
        <dbReference type="SAM" id="Phobius"/>
    </source>
</evidence>
<keyword evidence="4" id="KW-1185">Reference proteome</keyword>
<evidence type="ECO:0000313" key="4">
    <source>
        <dbReference type="Proteomes" id="UP000586918"/>
    </source>
</evidence>
<keyword evidence="2" id="KW-0812">Transmembrane</keyword>
<feature type="transmembrane region" description="Helical" evidence="2">
    <location>
        <begin position="199"/>
        <end position="215"/>
    </location>
</feature>
<evidence type="ECO:0000256" key="1">
    <source>
        <dbReference type="SAM" id="MobiDB-lite"/>
    </source>
</evidence>
<sequence length="223" mass="22688">MGIALDTSDPVEKRDAEMPVSGDAPAGPPEAPGPGRRDAVPAPDVDRAALLGAALAAVVALSFGSAGEWDWLATAVGLALLTVITVFFRLDGRAAPVRRAELAAFAAVAALCATLVVAAPVQSALQWFTPVGRTCAAAGAVADAVALDTGRERLAAAVAAGRFRPGDPAVPDDGTLRTAAAETGRTAEAECLGAATSRWLWVPAVILAAGVFLMTDRRAARRR</sequence>
<gene>
    <name evidence="3" type="ORF">HF519_02160</name>
</gene>
<reference evidence="3 4" key="1">
    <citation type="submission" date="2020-04" db="EMBL/GenBank/DDBJ databases">
        <authorList>
            <person name="Klaysubun C."/>
            <person name="Duangmal K."/>
            <person name="Lipun K."/>
        </authorList>
    </citation>
    <scope>NUCLEOTIDE SEQUENCE [LARGE SCALE GENOMIC DNA]</scope>
    <source>
        <strain evidence="3 4">DSM 45300</strain>
    </source>
</reference>
<feature type="region of interest" description="Disordered" evidence="1">
    <location>
        <begin position="1"/>
        <end position="39"/>
    </location>
</feature>
<keyword evidence="2" id="KW-0472">Membrane</keyword>
<proteinExistence type="predicted"/>
<protein>
    <submittedName>
        <fullName evidence="3">Uncharacterized protein</fullName>
    </submittedName>
</protein>
<organism evidence="3 4">
    <name type="scientific">Pseudonocardia bannensis</name>
    <dbReference type="NCBI Taxonomy" id="630973"/>
    <lineage>
        <taxon>Bacteria</taxon>
        <taxon>Bacillati</taxon>
        <taxon>Actinomycetota</taxon>
        <taxon>Actinomycetes</taxon>
        <taxon>Pseudonocardiales</taxon>
        <taxon>Pseudonocardiaceae</taxon>
        <taxon>Pseudonocardia</taxon>
    </lineage>
</organism>
<feature type="transmembrane region" description="Helical" evidence="2">
    <location>
        <begin position="71"/>
        <end position="90"/>
    </location>
</feature>
<evidence type="ECO:0000313" key="3">
    <source>
        <dbReference type="EMBL" id="NMH90409.1"/>
    </source>
</evidence>
<dbReference type="EMBL" id="JAAXKZ010000004">
    <property type="protein sequence ID" value="NMH90409.1"/>
    <property type="molecule type" value="Genomic_DNA"/>
</dbReference>
<dbReference type="RefSeq" id="WP_169409910.1">
    <property type="nucleotide sequence ID" value="NZ_JAAXKZ010000004.1"/>
</dbReference>
<feature type="transmembrane region" description="Helical" evidence="2">
    <location>
        <begin position="102"/>
        <end position="121"/>
    </location>
</feature>
<comment type="caution">
    <text evidence="3">The sequence shown here is derived from an EMBL/GenBank/DDBJ whole genome shotgun (WGS) entry which is preliminary data.</text>
</comment>
<name>A0A848DCS3_9PSEU</name>
<accession>A0A848DCS3</accession>
<dbReference type="Proteomes" id="UP000586918">
    <property type="component" value="Unassembled WGS sequence"/>
</dbReference>